<evidence type="ECO:0000313" key="4">
    <source>
        <dbReference type="EMBL" id="KAK5538395.1"/>
    </source>
</evidence>
<feature type="signal peptide" evidence="2">
    <location>
        <begin position="1"/>
        <end position="18"/>
    </location>
</feature>
<accession>A0AAV9QC37</accession>
<dbReference type="AlphaFoldDB" id="A0AAV9QC37"/>
<feature type="domain" description="DUF7702" evidence="3">
    <location>
        <begin position="1"/>
        <end position="162"/>
    </location>
</feature>
<reference evidence="4 5" key="1">
    <citation type="submission" date="2023-06" db="EMBL/GenBank/DDBJ databases">
        <title>Black Yeasts Isolated from many extreme environments.</title>
        <authorList>
            <person name="Coleine C."/>
            <person name="Stajich J.E."/>
            <person name="Selbmann L."/>
        </authorList>
    </citation>
    <scope>NUCLEOTIDE SEQUENCE [LARGE SCALE GENOMIC DNA]</scope>
    <source>
        <strain evidence="4 5">CCFEE 5887</strain>
    </source>
</reference>
<feature type="transmembrane region" description="Helical" evidence="1">
    <location>
        <begin position="30"/>
        <end position="49"/>
    </location>
</feature>
<dbReference type="Pfam" id="PF24800">
    <property type="entry name" value="DUF7702"/>
    <property type="match status" value="1"/>
</dbReference>
<sequence length="225" mass="23911">MSPLLLATLGLLSRCADSTADSSPGMFKAIHFRLLQLLITVGLILCIVGGTSSTSSTGKYVPQTTTKAGVVLYLLALCAICVLTVVVTHKLSNAPSRDKWLAWAVILAIPFIFVRLIYSLISVFAHSSHFNLLTGSIAIRVCMAILEEMAVVLIYLAVGWKAEILTSSKKGPIASRAWKGNLGGGQAGQPGHGRRRRQGPIHALVGAGIAKVQERKQQGPQMSGP</sequence>
<name>A0AAV9QC37_9PEZI</name>
<dbReference type="EMBL" id="JAXLQG010000006">
    <property type="protein sequence ID" value="KAK5538395.1"/>
    <property type="molecule type" value="Genomic_DNA"/>
</dbReference>
<feature type="transmembrane region" description="Helical" evidence="1">
    <location>
        <begin position="137"/>
        <end position="160"/>
    </location>
</feature>
<evidence type="ECO:0000256" key="2">
    <source>
        <dbReference type="SAM" id="SignalP"/>
    </source>
</evidence>
<keyword evidence="1" id="KW-0472">Membrane</keyword>
<gene>
    <name evidence="4" type="ORF">LTR25_003937</name>
</gene>
<keyword evidence="2" id="KW-0732">Signal</keyword>
<evidence type="ECO:0000313" key="5">
    <source>
        <dbReference type="Proteomes" id="UP001345827"/>
    </source>
</evidence>
<dbReference type="InterPro" id="IPR056119">
    <property type="entry name" value="DUF7702"/>
</dbReference>
<dbReference type="PANTHER" id="PTHR42109">
    <property type="entry name" value="UNPLACED GENOMIC SCAFFOLD UM_SCAF_CONTIG_1.265, WHOLE GENOME SHOTGUN SEQUENCE"/>
    <property type="match status" value="1"/>
</dbReference>
<organism evidence="4 5">
    <name type="scientific">Vermiconidia calcicola</name>
    <dbReference type="NCBI Taxonomy" id="1690605"/>
    <lineage>
        <taxon>Eukaryota</taxon>
        <taxon>Fungi</taxon>
        <taxon>Dikarya</taxon>
        <taxon>Ascomycota</taxon>
        <taxon>Pezizomycotina</taxon>
        <taxon>Dothideomycetes</taxon>
        <taxon>Dothideomycetidae</taxon>
        <taxon>Mycosphaerellales</taxon>
        <taxon>Extremaceae</taxon>
        <taxon>Vermiconidia</taxon>
    </lineage>
</organism>
<dbReference type="Proteomes" id="UP001345827">
    <property type="component" value="Unassembled WGS sequence"/>
</dbReference>
<feature type="transmembrane region" description="Helical" evidence="1">
    <location>
        <begin position="70"/>
        <end position="88"/>
    </location>
</feature>
<feature type="chain" id="PRO_5043787935" description="DUF7702 domain-containing protein" evidence="2">
    <location>
        <begin position="19"/>
        <end position="225"/>
    </location>
</feature>
<keyword evidence="1" id="KW-0812">Transmembrane</keyword>
<evidence type="ECO:0000259" key="3">
    <source>
        <dbReference type="Pfam" id="PF24800"/>
    </source>
</evidence>
<keyword evidence="5" id="KW-1185">Reference proteome</keyword>
<comment type="caution">
    <text evidence="4">The sequence shown here is derived from an EMBL/GenBank/DDBJ whole genome shotgun (WGS) entry which is preliminary data.</text>
</comment>
<proteinExistence type="predicted"/>
<evidence type="ECO:0000256" key="1">
    <source>
        <dbReference type="SAM" id="Phobius"/>
    </source>
</evidence>
<keyword evidence="1" id="KW-1133">Transmembrane helix</keyword>
<protein>
    <recommendedName>
        <fullName evidence="3">DUF7702 domain-containing protein</fullName>
    </recommendedName>
</protein>
<feature type="transmembrane region" description="Helical" evidence="1">
    <location>
        <begin position="100"/>
        <end position="125"/>
    </location>
</feature>
<dbReference type="PANTHER" id="PTHR42109:SF2">
    <property type="entry name" value="INTEGRAL MEMBRANE PROTEIN"/>
    <property type="match status" value="1"/>
</dbReference>